<reference evidence="1" key="1">
    <citation type="submission" date="2019-04" db="EMBL/GenBank/DDBJ databases">
        <title>Evolution of Biomass-Degrading Anaerobic Consortia Revealed by Metagenomics.</title>
        <authorList>
            <person name="Peng X."/>
        </authorList>
    </citation>
    <scope>NUCLEOTIDE SEQUENCE</scope>
    <source>
        <strain evidence="1">SIG254</strain>
    </source>
</reference>
<comment type="caution">
    <text evidence="1">The sequence shown here is derived from an EMBL/GenBank/DDBJ whole genome shotgun (WGS) entry which is preliminary data.</text>
</comment>
<dbReference type="AlphaFoldDB" id="A0A927W8R8"/>
<sequence>MSNYSNYSHRKMEYACAFVLPQAYENLFLVKDALSKGTIFKDLYKPYNEKKNSRWE</sequence>
<dbReference type="Pfam" id="PF11007">
    <property type="entry name" value="CotJA"/>
    <property type="match status" value="1"/>
</dbReference>
<evidence type="ECO:0000313" key="1">
    <source>
        <dbReference type="EMBL" id="MBE6060301.1"/>
    </source>
</evidence>
<protein>
    <submittedName>
        <fullName evidence="1">Spore coat associated protein CotJA</fullName>
    </submittedName>
</protein>
<evidence type="ECO:0000313" key="2">
    <source>
        <dbReference type="Proteomes" id="UP000768462"/>
    </source>
</evidence>
<dbReference type="EMBL" id="SVCM01000101">
    <property type="protein sequence ID" value="MBE6060301.1"/>
    <property type="molecule type" value="Genomic_DNA"/>
</dbReference>
<dbReference type="Proteomes" id="UP000768462">
    <property type="component" value="Unassembled WGS sequence"/>
</dbReference>
<name>A0A927W8R8_9CLOT</name>
<accession>A0A927W8R8</accession>
<organism evidence="1 2">
    <name type="scientific">Clostridium sulfidigenes</name>
    <dbReference type="NCBI Taxonomy" id="318464"/>
    <lineage>
        <taxon>Bacteria</taxon>
        <taxon>Bacillati</taxon>
        <taxon>Bacillota</taxon>
        <taxon>Clostridia</taxon>
        <taxon>Eubacteriales</taxon>
        <taxon>Clostridiaceae</taxon>
        <taxon>Clostridium</taxon>
    </lineage>
</organism>
<proteinExistence type="predicted"/>
<dbReference type="InterPro" id="IPR020256">
    <property type="entry name" value="Spore_coat_CotJA"/>
</dbReference>
<gene>
    <name evidence="1" type="ORF">E7215_09040</name>
</gene>